<dbReference type="Proteomes" id="UP001589943">
    <property type="component" value="Unassembled WGS sequence"/>
</dbReference>
<dbReference type="InterPro" id="IPR050789">
    <property type="entry name" value="Diverse_Enzym_Activities"/>
</dbReference>
<evidence type="ECO:0000313" key="2">
    <source>
        <dbReference type="EMBL" id="MFC0587793.1"/>
    </source>
</evidence>
<comment type="caution">
    <text evidence="2">The sequence shown here is derived from an EMBL/GenBank/DDBJ whole genome shotgun (WGS) entry which is preliminary data.</text>
</comment>
<dbReference type="SUPFAM" id="SSF56601">
    <property type="entry name" value="beta-lactamase/transpeptidase-like"/>
    <property type="match status" value="1"/>
</dbReference>
<dbReference type="Pfam" id="PF00144">
    <property type="entry name" value="Beta-lactamase"/>
    <property type="match status" value="1"/>
</dbReference>
<dbReference type="EC" id="3.-.-.-" evidence="2"/>
<sequence>MPDKILDAVTSDPVSMGWMQGLPPAPDKRLAWARADHMRFPTHRHAFSHMREFLPTARVGRGQGPVWQLPVALRDDLDAVAFTRPDDGRSLTWGDVHAVNFTDAVLVLHRGTIVYERYFGVTRQDTPHIAFSVTKSFVGTLAEMLIAEGRLDPAALVGDLVPELARSGFADATLRQVMDMTTALDFSEEYTDPASGIGAMSNALGLTPRPSGYAGADDVFAFLPTIAKEGEHGQRFTYRTCNTEVLGWIVARTEGERLDQVLSRRIWQPLGMEQDADFLTDTSGMPFAGGGLNPVLRDMARFGEVMRLGGALPGGGQPIHAAALASITAGGSTAAFDPAGYAWLPGGSYRSQWWFVGGNHGAYSARGIHGQAIYIDPAAEMVIVRFGSHPVAANTAFDPTSLPAYNAVAEHLILHG</sequence>
<dbReference type="PANTHER" id="PTHR43283">
    <property type="entry name" value="BETA-LACTAMASE-RELATED"/>
    <property type="match status" value="1"/>
</dbReference>
<dbReference type="InterPro" id="IPR001466">
    <property type="entry name" value="Beta-lactam-related"/>
</dbReference>
<dbReference type="InterPro" id="IPR012338">
    <property type="entry name" value="Beta-lactam/transpept-like"/>
</dbReference>
<proteinExistence type="predicted"/>
<feature type="domain" description="Beta-lactamase-related" evidence="1">
    <location>
        <begin position="104"/>
        <end position="386"/>
    </location>
</feature>
<evidence type="ECO:0000313" key="3">
    <source>
        <dbReference type="Proteomes" id="UP001589943"/>
    </source>
</evidence>
<organism evidence="2 3">
    <name type="scientific">Novosphingobium aquiterrae</name>
    <dbReference type="NCBI Taxonomy" id="624388"/>
    <lineage>
        <taxon>Bacteria</taxon>
        <taxon>Pseudomonadati</taxon>
        <taxon>Pseudomonadota</taxon>
        <taxon>Alphaproteobacteria</taxon>
        <taxon>Sphingomonadales</taxon>
        <taxon>Sphingomonadaceae</taxon>
        <taxon>Novosphingobium</taxon>
    </lineage>
</organism>
<dbReference type="Gene3D" id="3.40.710.10">
    <property type="entry name" value="DD-peptidase/beta-lactamase superfamily"/>
    <property type="match status" value="1"/>
</dbReference>
<reference evidence="2 3" key="1">
    <citation type="submission" date="2024-09" db="EMBL/GenBank/DDBJ databases">
        <authorList>
            <person name="Sun Q."/>
            <person name="Mori K."/>
        </authorList>
    </citation>
    <scope>NUCLEOTIDE SEQUENCE [LARGE SCALE GENOMIC DNA]</scope>
    <source>
        <strain evidence="2 3">NCAIM B.02537</strain>
    </source>
</reference>
<dbReference type="EMBL" id="JBHLTL010000001">
    <property type="protein sequence ID" value="MFC0587793.1"/>
    <property type="molecule type" value="Genomic_DNA"/>
</dbReference>
<keyword evidence="3" id="KW-1185">Reference proteome</keyword>
<dbReference type="RefSeq" id="WP_379479318.1">
    <property type="nucleotide sequence ID" value="NZ_JBHLTL010000001.1"/>
</dbReference>
<keyword evidence="2" id="KW-0378">Hydrolase</keyword>
<gene>
    <name evidence="2" type="ORF">ACFFF7_00030</name>
</gene>
<accession>A0ABV6PD92</accession>
<dbReference type="PANTHER" id="PTHR43283:SF7">
    <property type="entry name" value="BETA-LACTAMASE-RELATED DOMAIN-CONTAINING PROTEIN"/>
    <property type="match status" value="1"/>
</dbReference>
<dbReference type="GO" id="GO:0016787">
    <property type="term" value="F:hydrolase activity"/>
    <property type="evidence" value="ECO:0007669"/>
    <property type="project" value="UniProtKB-KW"/>
</dbReference>
<evidence type="ECO:0000259" key="1">
    <source>
        <dbReference type="Pfam" id="PF00144"/>
    </source>
</evidence>
<name>A0ABV6PD92_9SPHN</name>
<protein>
    <submittedName>
        <fullName evidence="2">Serine hydrolase domain-containing protein</fullName>
        <ecNumber evidence="2">3.-.-.-</ecNumber>
    </submittedName>
</protein>